<organism evidence="4 5">
    <name type="scientific">Paramecium pentaurelia</name>
    <dbReference type="NCBI Taxonomy" id="43138"/>
    <lineage>
        <taxon>Eukaryota</taxon>
        <taxon>Sar</taxon>
        <taxon>Alveolata</taxon>
        <taxon>Ciliophora</taxon>
        <taxon>Intramacronucleata</taxon>
        <taxon>Oligohymenophorea</taxon>
        <taxon>Peniculida</taxon>
        <taxon>Parameciidae</taxon>
        <taxon>Paramecium</taxon>
    </lineage>
</organism>
<gene>
    <name evidence="4" type="ORF">PPENT_87.1.T0310280</name>
</gene>
<evidence type="ECO:0000313" key="5">
    <source>
        <dbReference type="Proteomes" id="UP000689195"/>
    </source>
</evidence>
<dbReference type="PANTHER" id="PTHR31600">
    <property type="entry name" value="TINY MACROCYSTS PROTEIN B-RELATED"/>
    <property type="match status" value="1"/>
</dbReference>
<evidence type="ECO:0000256" key="2">
    <source>
        <dbReference type="SAM" id="MobiDB-lite"/>
    </source>
</evidence>
<feature type="transmembrane region" description="Helical" evidence="3">
    <location>
        <begin position="193"/>
        <end position="212"/>
    </location>
</feature>
<dbReference type="InterPro" id="IPR052994">
    <property type="entry name" value="Tiny_macrocysts_regulators"/>
</dbReference>
<protein>
    <recommendedName>
        <fullName evidence="6">Transmembrane protein</fullName>
    </recommendedName>
</protein>
<dbReference type="EMBL" id="CAJJDO010000031">
    <property type="protein sequence ID" value="CAD8158320.1"/>
    <property type="molecule type" value="Genomic_DNA"/>
</dbReference>
<keyword evidence="1" id="KW-0175">Coiled coil</keyword>
<feature type="transmembrane region" description="Helical" evidence="3">
    <location>
        <begin position="275"/>
        <end position="295"/>
    </location>
</feature>
<feature type="transmembrane region" description="Helical" evidence="3">
    <location>
        <begin position="152"/>
        <end position="172"/>
    </location>
</feature>
<sequence>MISRIFEYLLRISLTDNMKKEIIFQFPEKIILWIYFCQINGFLINRVEKNFTIFQENQYLFTIFDYANIVNPLSQYLNFETMTYVLILQLIMFYVCNFTLMLKKQKVKLVCNYFILFNWIMMCPFQTIFVMVTTKNEFIHQNIQDLSTNKEIFLLIITILGTIIITITSTLSNFIFQKREINQEMLLKYNFKLIYIISPLTQFYIIISYLIQNLQLQIITHILHFIIMILHLIITLQFPFGLNSISLLYNQLTILSISFNCLICIWKYSSQNDQFIFLSLFIIGMLLWYCVVIIFQRRLDKIIHNFCSKRETSHLAQVLEYFIQTHQYTLKHLIQLNIHRIYCQDLLCPCQNCQLLIIDNITIVQLVQKQKRKKKFVIQQWIMHQYKKYLLQTELTKKQQDLIILNYLSFQRIFLENHVLTCKTIYQCIEKVEKGKKEQYNVINTLLYMIQQNCKQKLIIQTQQQIKITQQEFIIITDINIMYELADKIILHLSKVIQKQIKLWEKYQKNEIRNFDQLLKIINKIKLQKKKCIDLFEQYQEFRNQIKETIYSLRVKLLFYIIIQQDLILMTKIQSQLMQLEDAQQFDLNLNDFNNLSFLTGQALSIISNISPENQGKLEQQITKEFKTFFGYKNDEKNLTHIKQLMPSKFAEVHSGLVENFFFKGQSDRINNASIAFILNSKNLIEQIKLCLSYFFPVDLRDTSFYMIAHVQKTSKQDQDIHDENLTGYFLIDKEFNIFGMTQNIYKKLNYRYYFKNDVNANLIPPQQFYNDHNIFSLIPSFQQKLQNYYERQPNGSLRDNDIIFIKERGLLKLDFHKQEQEHSASKQFNKKFSFTKFTNKQILSQMLDKSSELINFQTNENIKYFPIEYTVTQKILHAYNLNNKIDPFLYYLIEIEMLEDFKKISDLNNSTNKFLKNNNNNNKKQQSPQKIETQRQTTAQLFQFEAINFVTSDHLISQNGDKEALAKESPQEKQKQKQKQKILSKGLIPIQNDAQSQKSSIMNIPNKVHKFVEFLQTNKYPSIFHGIFGLILAHFVIVIFYISITSVLFHQKKEIQSDCIIYTFSDVDYFNGFSLILSGSRHTIFNSNYFSILQPLILKVDNTSLKLTSKDCIVISWHLLMSGQQDLVGKYENYSQILLEYEQKQITYYYPDYSNSKILSQVLLDQATYYTTMYLQFYFTYRSILSLNAYLSGGNDNIFLVRNRYILYFNYQDAIELTEDSIQSCYDYNNDANKYFDQLTQLWFIIMYIVAILILIFHIVTLLKIKKVIQIYLKQFIQIDFEESQIIVKQFENMLQNLKQENILLKYQDFEIIKQIPSNIFQVLQQQETKTTLQDENEINTNRKKRVTSINAKKINFATPSFSIRKYLLLYIFLMLLKISFSVVFQIYYDYLSSGIAPAAQRELESQKMRLDFIMTINMWDTYLLKQFYNASQHLINTNSIFSYSNQNIKNNQKLFNLLEIDKNSLLEKIKIIQAYDLTNFLYHNSDEQNQNLLISESNKQILLGQDVCLLTNCNMIDDLFHDRPHTEYLIDYYQAGLIQLFKNVLQVIVEYNYLITDDSLTPEQKVEGIVQMYQSFNYFIYIFYGLDATQYQISQFCKYFLDQTLNQLEYLTSSNIIYVLTFGILLMIITIIAECYIFFHFFNKFELARESIRQIPLETLFQKGIPKKLNNIMMKYN</sequence>
<feature type="transmembrane region" description="Helical" evidence="3">
    <location>
        <begin position="109"/>
        <end position="132"/>
    </location>
</feature>
<keyword evidence="3" id="KW-0812">Transmembrane</keyword>
<keyword evidence="3" id="KW-1133">Transmembrane helix</keyword>
<proteinExistence type="predicted"/>
<name>A0A8S1U0Z3_9CILI</name>
<dbReference type="PANTHER" id="PTHR31600:SF2">
    <property type="entry name" value="GAMETE ENRICHED GENE 10 PROTEIN-RELATED"/>
    <property type="match status" value="1"/>
</dbReference>
<feature type="compositionally biased region" description="Low complexity" evidence="2">
    <location>
        <begin position="913"/>
        <end position="925"/>
    </location>
</feature>
<comment type="caution">
    <text evidence="4">The sequence shown here is derived from an EMBL/GenBank/DDBJ whole genome shotgun (WGS) entry which is preliminary data.</text>
</comment>
<feature type="region of interest" description="Disordered" evidence="2">
    <location>
        <begin position="913"/>
        <end position="933"/>
    </location>
</feature>
<dbReference type="OrthoDB" id="305099at2759"/>
<reference evidence="4" key="1">
    <citation type="submission" date="2021-01" db="EMBL/GenBank/DDBJ databases">
        <authorList>
            <consortium name="Genoscope - CEA"/>
            <person name="William W."/>
        </authorList>
    </citation>
    <scope>NUCLEOTIDE SEQUENCE</scope>
</reference>
<evidence type="ECO:0000313" key="4">
    <source>
        <dbReference type="EMBL" id="CAD8158320.1"/>
    </source>
</evidence>
<feature type="coiled-coil region" evidence="1">
    <location>
        <begin position="1282"/>
        <end position="1309"/>
    </location>
</feature>
<feature type="transmembrane region" description="Helical" evidence="3">
    <location>
        <begin position="1243"/>
        <end position="1264"/>
    </location>
</feature>
<feature type="transmembrane region" description="Helical" evidence="3">
    <location>
        <begin position="1618"/>
        <end position="1641"/>
    </location>
</feature>
<feature type="transmembrane region" description="Helical" evidence="3">
    <location>
        <begin position="1369"/>
        <end position="1390"/>
    </location>
</feature>
<keyword evidence="5" id="KW-1185">Reference proteome</keyword>
<accession>A0A8S1U0Z3</accession>
<evidence type="ECO:0008006" key="6">
    <source>
        <dbReference type="Google" id="ProtNLM"/>
    </source>
</evidence>
<feature type="transmembrane region" description="Helical" evidence="3">
    <location>
        <begin position="218"/>
        <end position="240"/>
    </location>
</feature>
<feature type="transmembrane region" description="Helical" evidence="3">
    <location>
        <begin position="82"/>
        <end position="102"/>
    </location>
</feature>
<evidence type="ECO:0000256" key="1">
    <source>
        <dbReference type="SAM" id="Coils"/>
    </source>
</evidence>
<keyword evidence="3" id="KW-0472">Membrane</keyword>
<evidence type="ECO:0000256" key="3">
    <source>
        <dbReference type="SAM" id="Phobius"/>
    </source>
</evidence>
<feature type="transmembrane region" description="Helical" evidence="3">
    <location>
        <begin position="1028"/>
        <end position="1050"/>
    </location>
</feature>
<dbReference type="Proteomes" id="UP000689195">
    <property type="component" value="Unassembled WGS sequence"/>
</dbReference>